<dbReference type="PANTHER" id="PTHR35258:SF1">
    <property type="entry name" value="SPERMATOGENESIS-ASSOCIATED PROTEIN 22"/>
    <property type="match status" value="1"/>
</dbReference>
<accession>A0A3Q3W950</accession>
<evidence type="ECO:0000313" key="1">
    <source>
        <dbReference type="Ensembl" id="ENSMMOP00000008432.1"/>
    </source>
</evidence>
<dbReference type="InterPro" id="IPR033536">
    <property type="entry name" value="Spata22"/>
</dbReference>
<reference evidence="1" key="1">
    <citation type="submission" date="2025-08" db="UniProtKB">
        <authorList>
            <consortium name="Ensembl"/>
        </authorList>
    </citation>
    <scope>IDENTIFICATION</scope>
</reference>
<proteinExistence type="predicted"/>
<dbReference type="GO" id="GO:0051445">
    <property type="term" value="P:regulation of meiotic cell cycle"/>
    <property type="evidence" value="ECO:0007669"/>
    <property type="project" value="TreeGrafter"/>
</dbReference>
<dbReference type="Proteomes" id="UP000261620">
    <property type="component" value="Unplaced"/>
</dbReference>
<dbReference type="PANTHER" id="PTHR35258">
    <property type="entry name" value="SPERMATOGENESIS-ASSOCIATED PROTEIN 22"/>
    <property type="match status" value="1"/>
</dbReference>
<name>A0A3Q3W950_MOLML</name>
<dbReference type="GO" id="GO:0000711">
    <property type="term" value="P:meiotic DNA repair synthesis"/>
    <property type="evidence" value="ECO:0007669"/>
    <property type="project" value="InterPro"/>
</dbReference>
<protein>
    <submittedName>
        <fullName evidence="1">Uncharacterized protein</fullName>
    </submittedName>
</protein>
<dbReference type="GO" id="GO:0007276">
    <property type="term" value="P:gamete generation"/>
    <property type="evidence" value="ECO:0007669"/>
    <property type="project" value="InterPro"/>
</dbReference>
<dbReference type="AlphaFoldDB" id="A0A3Q3W950"/>
<reference evidence="1" key="2">
    <citation type="submission" date="2025-09" db="UniProtKB">
        <authorList>
            <consortium name="Ensembl"/>
        </authorList>
    </citation>
    <scope>IDENTIFICATION</scope>
</reference>
<sequence length="241" mass="27170">SDSTSPLLPPSGFLPLPLFNQKKRNRVPLTSAPSQNEFFSHCEFTASVGSDTSHSTPGEALSSAHQSPVLYQELMDNRLYLKKYILGNSNNNNLNFNLFIVSMCTHQETIKPAFENSLRILTALIDGMRHWSQFKDKVPYLFEIFATLDSAVTLGHHGAKSFLMRDRKEVVQCVFYENEQELPRLIRGQVHRCIGNYDRSRDVLVCVSVRPAQPSELMNAQEAVKTCNAEMRALVGSFSEV</sequence>
<dbReference type="STRING" id="94237.ENSMMOP00000008432"/>
<dbReference type="Ensembl" id="ENSMMOT00000008586.1">
    <property type="protein sequence ID" value="ENSMMOP00000008432.1"/>
    <property type="gene ID" value="ENSMMOG00000006524.1"/>
</dbReference>
<organism evidence="1 2">
    <name type="scientific">Mola mola</name>
    <name type="common">Ocean sunfish</name>
    <name type="synonym">Tetraodon mola</name>
    <dbReference type="NCBI Taxonomy" id="94237"/>
    <lineage>
        <taxon>Eukaryota</taxon>
        <taxon>Metazoa</taxon>
        <taxon>Chordata</taxon>
        <taxon>Craniata</taxon>
        <taxon>Vertebrata</taxon>
        <taxon>Euteleostomi</taxon>
        <taxon>Actinopterygii</taxon>
        <taxon>Neopterygii</taxon>
        <taxon>Teleostei</taxon>
        <taxon>Neoteleostei</taxon>
        <taxon>Acanthomorphata</taxon>
        <taxon>Eupercaria</taxon>
        <taxon>Tetraodontiformes</taxon>
        <taxon>Molidae</taxon>
        <taxon>Mola</taxon>
    </lineage>
</organism>
<dbReference type="GO" id="GO:0007129">
    <property type="term" value="P:homologous chromosome pairing at meiosis"/>
    <property type="evidence" value="ECO:0007669"/>
    <property type="project" value="InterPro"/>
</dbReference>
<evidence type="ECO:0000313" key="2">
    <source>
        <dbReference type="Proteomes" id="UP000261620"/>
    </source>
</evidence>
<dbReference type="OMA" id="SWKFTNS"/>
<keyword evidence="2" id="KW-1185">Reference proteome</keyword>